<evidence type="ECO:0000259" key="3">
    <source>
        <dbReference type="Pfam" id="PF09972"/>
    </source>
</evidence>
<evidence type="ECO:0000313" key="6">
    <source>
        <dbReference type="Proteomes" id="UP000279994"/>
    </source>
</evidence>
<dbReference type="AlphaFoldDB" id="A0A3N0GV66"/>
<keyword evidence="6" id="KW-1185">Reference proteome</keyword>
<keyword evidence="2" id="KW-0472">Membrane</keyword>
<name>A0A3N0GV66_9ACTN</name>
<feature type="compositionally biased region" description="Gly residues" evidence="1">
    <location>
        <begin position="559"/>
        <end position="579"/>
    </location>
</feature>
<dbReference type="InterPro" id="IPR018702">
    <property type="entry name" value="DUF2207"/>
</dbReference>
<protein>
    <submittedName>
        <fullName evidence="5">DUF2207 domain-containing protein</fullName>
    </submittedName>
</protein>
<evidence type="ECO:0000313" key="5">
    <source>
        <dbReference type="EMBL" id="RNM16363.1"/>
    </source>
</evidence>
<evidence type="ECO:0000259" key="4">
    <source>
        <dbReference type="Pfam" id="PF20990"/>
    </source>
</evidence>
<feature type="region of interest" description="Disordered" evidence="1">
    <location>
        <begin position="554"/>
        <end position="579"/>
    </location>
</feature>
<evidence type="ECO:0000256" key="1">
    <source>
        <dbReference type="SAM" id="MobiDB-lite"/>
    </source>
</evidence>
<dbReference type="Pfam" id="PF09972">
    <property type="entry name" value="DUF2207"/>
    <property type="match status" value="1"/>
</dbReference>
<feature type="domain" description="Predicted membrane protein YciQ-like C-terminal" evidence="4">
    <location>
        <begin position="280"/>
        <end position="506"/>
    </location>
</feature>
<reference evidence="5 6" key="1">
    <citation type="submission" date="2018-11" db="EMBL/GenBank/DDBJ databases">
        <authorList>
            <person name="Li F."/>
        </authorList>
    </citation>
    <scope>NUCLEOTIDE SEQUENCE [LARGE SCALE GENOMIC DNA]</scope>
    <source>
        <strain evidence="5 6">Gsoil 818</strain>
    </source>
</reference>
<evidence type="ECO:0000256" key="2">
    <source>
        <dbReference type="SAM" id="Phobius"/>
    </source>
</evidence>
<dbReference type="Proteomes" id="UP000279994">
    <property type="component" value="Unassembled WGS sequence"/>
</dbReference>
<keyword evidence="2" id="KW-0812">Transmembrane</keyword>
<gene>
    <name evidence="5" type="ORF">EFL26_05295</name>
</gene>
<dbReference type="Pfam" id="PF20990">
    <property type="entry name" value="DUF2207_C"/>
    <property type="match status" value="1"/>
</dbReference>
<comment type="caution">
    <text evidence="5">The sequence shown here is derived from an EMBL/GenBank/DDBJ whole genome shotgun (WGS) entry which is preliminary data.</text>
</comment>
<proteinExistence type="predicted"/>
<feature type="transmembrane region" description="Helical" evidence="2">
    <location>
        <begin position="399"/>
        <end position="417"/>
    </location>
</feature>
<keyword evidence="2" id="KW-1133">Transmembrane helix</keyword>
<accession>A0A3N0GV66</accession>
<dbReference type="EMBL" id="RJSF01000009">
    <property type="protein sequence ID" value="RNM16363.1"/>
    <property type="molecule type" value="Genomic_DNA"/>
</dbReference>
<dbReference type="OrthoDB" id="143710at2"/>
<organism evidence="5 6">
    <name type="scientific">Nocardioides pocheonensis</name>
    <dbReference type="NCBI Taxonomy" id="661485"/>
    <lineage>
        <taxon>Bacteria</taxon>
        <taxon>Bacillati</taxon>
        <taxon>Actinomycetota</taxon>
        <taxon>Actinomycetes</taxon>
        <taxon>Propionibacteriales</taxon>
        <taxon>Nocardioidaceae</taxon>
        <taxon>Nocardioides</taxon>
    </lineage>
</organism>
<dbReference type="InterPro" id="IPR048389">
    <property type="entry name" value="YciQ-like_C"/>
</dbReference>
<feature type="transmembrane region" description="Helical" evidence="2">
    <location>
        <begin position="246"/>
        <end position="265"/>
    </location>
</feature>
<feature type="transmembrane region" description="Helical" evidence="2">
    <location>
        <begin position="423"/>
        <end position="442"/>
    </location>
</feature>
<feature type="domain" description="DUF2207" evidence="3">
    <location>
        <begin position="37"/>
        <end position="219"/>
    </location>
</feature>
<sequence length="579" mass="60849">MKKLVAGLLGLVVLAVVIGIGAISVSSSSQVSETSTIANYLADFTVKSNGDLVAVETLTVDFPVPRHGIFRFFDTRDPNDSHHRFLPRDVSVTRDGADEPWQWTTQERGRIRTLKIGSADTTWSGEHVYRIGYRIPGALAKGTNGSPTQFYWNLIPQGWQMPINQSALTVHLPAAAEHVQCAVGLGESAGPCVVEGDGTDTMTIRTGALQPNTPVTVKVGLQVPTPPMDTLPWSSRFDPILGRHPVLLGGVLALAVLAGLGGLALTRSTYEKEPAFPLMYAPPDGVGPAQAAYLLTEKIEDRAFVATMMYAAEKGAVQLSQDGKAWTITSTGDMAAWDTTDDVTRNAGRSLGVVTANSSFTASPKSVTAGEKLKDALSEFKSNTKGWARTAGLMSPSGLGGFGCFALLAVWALTIWLGAFNPLHMSVLALVPGSFAVLGLGVGTSGAGTKRTPTGRDLWSRVGGFKRILSTPSAVDRFEFSGRKELYTAYLPWAVAFDCADEWAKKYRTETGEEPPVPGYFVGYTGAHTGNYVNSMVASFDSAVSSAISSYNATQSSSSGGGGGFSGGGGGGGGGGGSW</sequence>
<dbReference type="RefSeq" id="WP_123221859.1">
    <property type="nucleotide sequence ID" value="NZ_RJSF01000009.1"/>
</dbReference>